<comment type="caution">
    <text evidence="2">The sequence shown here is derived from an EMBL/GenBank/DDBJ whole genome shotgun (WGS) entry which is preliminary data.</text>
</comment>
<dbReference type="EMBL" id="MEXR01000010">
    <property type="protein sequence ID" value="OGD10206.1"/>
    <property type="molecule type" value="Genomic_DNA"/>
</dbReference>
<evidence type="ECO:0000259" key="1">
    <source>
        <dbReference type="PROSITE" id="PS51462"/>
    </source>
</evidence>
<dbReference type="SUPFAM" id="SSF55811">
    <property type="entry name" value="Nudix"/>
    <property type="match status" value="1"/>
</dbReference>
<evidence type="ECO:0000313" key="2">
    <source>
        <dbReference type="EMBL" id="OGD10206.1"/>
    </source>
</evidence>
<dbReference type="STRING" id="1797263.A2397_03270"/>
<reference evidence="2 3" key="1">
    <citation type="journal article" date="2016" name="Nat. Commun.">
        <title>Thousands of microbial genomes shed light on interconnected biogeochemical processes in an aquifer system.</title>
        <authorList>
            <person name="Anantharaman K."/>
            <person name="Brown C.T."/>
            <person name="Hug L.A."/>
            <person name="Sharon I."/>
            <person name="Castelle C.J."/>
            <person name="Probst A.J."/>
            <person name="Thomas B.C."/>
            <person name="Singh A."/>
            <person name="Wilkins M.J."/>
            <person name="Karaoz U."/>
            <person name="Brodie E.L."/>
            <person name="Williams K.H."/>
            <person name="Hubbard S.S."/>
            <person name="Banfield J.F."/>
        </authorList>
    </citation>
    <scope>NUCLEOTIDE SEQUENCE [LARGE SCALE GENOMIC DNA]</scope>
</reference>
<dbReference type="InterPro" id="IPR015797">
    <property type="entry name" value="NUDIX_hydrolase-like_dom_sf"/>
</dbReference>
<feature type="domain" description="Nudix hydrolase" evidence="1">
    <location>
        <begin position="2"/>
        <end position="131"/>
    </location>
</feature>
<protein>
    <recommendedName>
        <fullName evidence="1">Nudix hydrolase domain-containing protein</fullName>
    </recommendedName>
</protein>
<proteinExistence type="predicted"/>
<accession>A0A1F4ZWI3</accession>
<name>A0A1F4ZWI3_9BACT</name>
<gene>
    <name evidence="2" type="ORF">A2397_03270</name>
</gene>
<sequence length="170" mass="19273">MSEHLSVSQKAFITNSRWQVLLVKNPLSDPSHIIWDLPGSDLNFSQSLRDNLVQTVLKETGLTITTVSIPLNVTTYLDLANRQNQVVRIIYLCLAQGSPVQSKEMLWIDPAQFLHYPFPDEGYAKAFKNYLAHSRLASEEFLDRGILEHTTDYLRQKPPAPPFSPSIPLP</sequence>
<dbReference type="PROSITE" id="PS51462">
    <property type="entry name" value="NUDIX"/>
    <property type="match status" value="1"/>
</dbReference>
<organism evidence="2 3">
    <name type="scientific">Candidatus Amesbacteria bacterium RIFOXYB1_FULL_44_23</name>
    <dbReference type="NCBI Taxonomy" id="1797263"/>
    <lineage>
        <taxon>Bacteria</taxon>
        <taxon>Candidatus Amesiibacteriota</taxon>
    </lineage>
</organism>
<dbReference type="InterPro" id="IPR000086">
    <property type="entry name" value="NUDIX_hydrolase_dom"/>
</dbReference>
<dbReference type="Gene3D" id="3.90.79.10">
    <property type="entry name" value="Nucleoside Triphosphate Pyrophosphohydrolase"/>
    <property type="match status" value="1"/>
</dbReference>
<dbReference type="AlphaFoldDB" id="A0A1F4ZWI3"/>
<evidence type="ECO:0000313" key="3">
    <source>
        <dbReference type="Proteomes" id="UP000176424"/>
    </source>
</evidence>
<dbReference type="Proteomes" id="UP000176424">
    <property type="component" value="Unassembled WGS sequence"/>
</dbReference>